<evidence type="ECO:0000313" key="3">
    <source>
        <dbReference type="Proteomes" id="UP000722485"/>
    </source>
</evidence>
<feature type="region of interest" description="Disordered" evidence="1">
    <location>
        <begin position="695"/>
        <end position="763"/>
    </location>
</feature>
<dbReference type="PANTHER" id="PTHR38166:SF1">
    <property type="entry name" value="C2H2-TYPE DOMAIN-CONTAINING PROTEIN"/>
    <property type="match status" value="1"/>
</dbReference>
<dbReference type="OrthoDB" id="4738706at2759"/>
<proteinExistence type="predicted"/>
<dbReference type="PANTHER" id="PTHR38166">
    <property type="entry name" value="C2H2-TYPE DOMAIN-CONTAINING PROTEIN-RELATED"/>
    <property type="match status" value="1"/>
</dbReference>
<name>A0A9P5HJ51_9HYPO</name>
<feature type="region of interest" description="Disordered" evidence="1">
    <location>
        <begin position="1"/>
        <end position="22"/>
    </location>
</feature>
<feature type="compositionally biased region" description="Basic and acidic residues" evidence="1">
    <location>
        <begin position="264"/>
        <end position="284"/>
    </location>
</feature>
<comment type="caution">
    <text evidence="2">The sequence shown here is derived from an EMBL/GenBank/DDBJ whole genome shotgun (WGS) entry which is preliminary data.</text>
</comment>
<gene>
    <name evidence="2" type="ORF">G7Z17_g1725</name>
</gene>
<feature type="compositionally biased region" description="Polar residues" evidence="1">
    <location>
        <begin position="460"/>
        <end position="471"/>
    </location>
</feature>
<protein>
    <submittedName>
        <fullName evidence="2">Uncharacterized protein</fullName>
    </submittedName>
</protein>
<reference evidence="2" key="1">
    <citation type="submission" date="2020-03" db="EMBL/GenBank/DDBJ databases">
        <title>Draft Genome Sequence of Cylindrodendrum hubeiense.</title>
        <authorList>
            <person name="Buettner E."/>
            <person name="Kellner H."/>
        </authorList>
    </citation>
    <scope>NUCLEOTIDE SEQUENCE</scope>
    <source>
        <strain evidence="2">IHI 201604</strain>
    </source>
</reference>
<evidence type="ECO:0000313" key="2">
    <source>
        <dbReference type="EMBL" id="KAF7556042.1"/>
    </source>
</evidence>
<dbReference type="EMBL" id="JAANBB010000015">
    <property type="protein sequence ID" value="KAF7556042.1"/>
    <property type="molecule type" value="Genomic_DNA"/>
</dbReference>
<feature type="compositionally biased region" description="Polar residues" evidence="1">
    <location>
        <begin position="429"/>
        <end position="447"/>
    </location>
</feature>
<sequence length="803" mass="89020">MPRAICSRRPAPEAPVPTASGPTAAEIQEGINNTIQEFCAWVPFRDKGHNIRESWEALREWHRLAIANGQTLEPFPFWALDNLPHKKLQPSFEQGYEIDLSCIATSGTTVLRQLNVESWELILFFDGISQHIMRGLNALTKARSNATLHSLFHDVARIWSKRVNGRNIGRIKRHVKYVHHRDPILQLKQYQARTDDGNIIEINSDSSENTGGDYDTGFGSSDDDDDWYYNEVNDEASDIYVVDDRADYESNESHDENNTISSEGETRLKSDEIHLGDDKGKGKGNDNSNFIEGDRVQGYHDCPSAQASPKANRLIAIGTWAQAPRDASADPLESASSSQHRTESEISDASVGSIDSDMLSISDDLSDTVAKAWSPSGELASIITSAARHLVSAYRRATILSARELHSSLSVTTLSSDSLADSDCPHNASGGSTNNVYETASGGNNRQAQKRARDEDDSNEASGNGDDQWQPPSKKPRTEACRTESQRLACPFWKSNPGKYGKCFNLKLSEIKRVKQHLNRNHTPRHYCNRCYVVYPNELGLETHLTQETCTRGKSAKLEGIGNDQKIKLHSKSNLAHSEWERWFIIWGIVFPDVPRPDSPYMPRGASEDMASFLEFSQRHAPSILFQRIRASGISLSNEEMSLSEQEVLNQGFNDVYQRWLHTFPSLARSATSTPASIGSRLMQHDTVGSLADSGVALGSQTQPSESRFTSSSQGERPSTQHHDSGIGSTQNAAITSSTNEPAEITTSSHSTSQFENELAPPDIEHETVDMARFGDMFPSTWDAIDLDLGDASFESIMRRAGM</sequence>
<evidence type="ECO:0000256" key="1">
    <source>
        <dbReference type="SAM" id="MobiDB-lite"/>
    </source>
</evidence>
<accession>A0A9P5HJ51</accession>
<feature type="region of interest" description="Disordered" evidence="1">
    <location>
        <begin position="325"/>
        <end position="351"/>
    </location>
</feature>
<feature type="region of interest" description="Disordered" evidence="1">
    <location>
        <begin position="201"/>
        <end position="225"/>
    </location>
</feature>
<organism evidence="2 3">
    <name type="scientific">Cylindrodendrum hubeiense</name>
    <dbReference type="NCBI Taxonomy" id="595255"/>
    <lineage>
        <taxon>Eukaryota</taxon>
        <taxon>Fungi</taxon>
        <taxon>Dikarya</taxon>
        <taxon>Ascomycota</taxon>
        <taxon>Pezizomycotina</taxon>
        <taxon>Sordariomycetes</taxon>
        <taxon>Hypocreomycetidae</taxon>
        <taxon>Hypocreales</taxon>
        <taxon>Nectriaceae</taxon>
        <taxon>Cylindrodendrum</taxon>
    </lineage>
</organism>
<feature type="compositionally biased region" description="Basic and acidic residues" evidence="1">
    <location>
        <begin position="247"/>
        <end position="257"/>
    </location>
</feature>
<dbReference type="Proteomes" id="UP000722485">
    <property type="component" value="Unassembled WGS sequence"/>
</dbReference>
<feature type="region of interest" description="Disordered" evidence="1">
    <location>
        <begin position="247"/>
        <end position="305"/>
    </location>
</feature>
<feature type="compositionally biased region" description="Polar residues" evidence="1">
    <location>
        <begin position="727"/>
        <end position="756"/>
    </location>
</feature>
<feature type="region of interest" description="Disordered" evidence="1">
    <location>
        <begin position="416"/>
        <end position="480"/>
    </location>
</feature>
<feature type="compositionally biased region" description="Polar residues" evidence="1">
    <location>
        <begin position="699"/>
        <end position="718"/>
    </location>
</feature>
<feature type="compositionally biased region" description="Low complexity" evidence="1">
    <location>
        <begin position="210"/>
        <end position="220"/>
    </location>
</feature>
<dbReference type="AlphaFoldDB" id="A0A9P5HJ51"/>
<keyword evidence="3" id="KW-1185">Reference proteome</keyword>